<dbReference type="RefSeq" id="WP_160729927.1">
    <property type="nucleotide sequence ID" value="NZ_WTYP01000001.1"/>
</dbReference>
<comment type="caution">
    <text evidence="3">The sequence shown here is derived from an EMBL/GenBank/DDBJ whole genome shotgun (WGS) entry which is preliminary data.</text>
</comment>
<evidence type="ECO:0000313" key="3">
    <source>
        <dbReference type="EMBL" id="MXP46721.1"/>
    </source>
</evidence>
<name>A0A6I4V0E5_9SPHN</name>
<gene>
    <name evidence="3" type="ORF">GRI43_04840</name>
</gene>
<feature type="signal peptide" evidence="2">
    <location>
        <begin position="1"/>
        <end position="21"/>
    </location>
</feature>
<reference evidence="3 4" key="1">
    <citation type="submission" date="2019-12" db="EMBL/GenBank/DDBJ databases">
        <title>Genomic-based taxomic classification of the family Erythrobacteraceae.</title>
        <authorList>
            <person name="Xu L."/>
        </authorList>
    </citation>
    <scope>NUCLEOTIDE SEQUENCE [LARGE SCALE GENOMIC DNA]</scope>
    <source>
        <strain evidence="3 4">SW-109</strain>
    </source>
</reference>
<keyword evidence="2" id="KW-0732">Signal</keyword>
<dbReference type="AlphaFoldDB" id="A0A6I4V0E5"/>
<protein>
    <submittedName>
        <fullName evidence="3">Uncharacterized protein</fullName>
    </submittedName>
</protein>
<feature type="chain" id="PRO_5026225128" evidence="2">
    <location>
        <begin position="22"/>
        <end position="90"/>
    </location>
</feature>
<organism evidence="3 4">
    <name type="scientific">Pontixanthobacter luteolus</name>
    <dbReference type="NCBI Taxonomy" id="295089"/>
    <lineage>
        <taxon>Bacteria</taxon>
        <taxon>Pseudomonadati</taxon>
        <taxon>Pseudomonadota</taxon>
        <taxon>Alphaproteobacteria</taxon>
        <taxon>Sphingomonadales</taxon>
        <taxon>Erythrobacteraceae</taxon>
        <taxon>Pontixanthobacter</taxon>
    </lineage>
</organism>
<feature type="region of interest" description="Disordered" evidence="1">
    <location>
        <begin position="69"/>
        <end position="90"/>
    </location>
</feature>
<evidence type="ECO:0000256" key="1">
    <source>
        <dbReference type="SAM" id="MobiDB-lite"/>
    </source>
</evidence>
<evidence type="ECO:0000313" key="4">
    <source>
        <dbReference type="Proteomes" id="UP000471435"/>
    </source>
</evidence>
<keyword evidence="4" id="KW-1185">Reference proteome</keyword>
<dbReference type="EMBL" id="WTYP01000001">
    <property type="protein sequence ID" value="MXP46721.1"/>
    <property type="molecule type" value="Genomic_DNA"/>
</dbReference>
<accession>A0A6I4V0E5</accession>
<proteinExistence type="predicted"/>
<dbReference type="OrthoDB" id="7582966at2"/>
<evidence type="ECO:0000256" key="2">
    <source>
        <dbReference type="SAM" id="SignalP"/>
    </source>
</evidence>
<sequence>MKIALPLAALAAFSIAAPALALDSNAAASAEAKDEEAKEAKVCRIETITGSRLAKRKVCRTAEEWRKYEQDTSDNFEQARRRVNDAAGNQ</sequence>
<dbReference type="Proteomes" id="UP000471435">
    <property type="component" value="Unassembled WGS sequence"/>
</dbReference>